<evidence type="ECO:0000256" key="8">
    <source>
        <dbReference type="SAM" id="MobiDB-lite"/>
    </source>
</evidence>
<keyword evidence="4" id="KW-0997">Cell inner membrane</keyword>
<reference evidence="11" key="1">
    <citation type="journal article" date="2013" name="Environ. Microbiol.">
        <title>Microbiota from the distal guts of lean and obese adolescents exhibit partial functional redundancy besides clear differences in community structure.</title>
        <authorList>
            <person name="Ferrer M."/>
            <person name="Ruiz A."/>
            <person name="Lanza F."/>
            <person name="Haange S.B."/>
            <person name="Oberbach A."/>
            <person name="Till H."/>
            <person name="Bargiela R."/>
            <person name="Campoy C."/>
            <person name="Segura M.T."/>
            <person name="Richter M."/>
            <person name="von Bergen M."/>
            <person name="Seifert J."/>
            <person name="Suarez A."/>
        </authorList>
    </citation>
    <scope>NUCLEOTIDE SEQUENCE</scope>
</reference>
<comment type="subcellular location">
    <subcellularLocation>
        <location evidence="1">Cell inner membrane</location>
        <topology evidence="1">Multi-pass membrane protein</topology>
    </subcellularLocation>
</comment>
<feature type="domain" description="Type II secretion system protein GspF" evidence="10">
    <location>
        <begin position="110"/>
        <end position="232"/>
    </location>
</feature>
<comment type="caution">
    <text evidence="11">The sequence shown here is derived from an EMBL/GenBank/DDBJ whole genome shotgun (WGS) entry which is preliminary data.</text>
</comment>
<dbReference type="Pfam" id="PF00482">
    <property type="entry name" value="T2SSF"/>
    <property type="match status" value="2"/>
</dbReference>
<gene>
    <name evidence="11" type="ORF">OBE_11116</name>
</gene>
<evidence type="ECO:0000259" key="10">
    <source>
        <dbReference type="Pfam" id="PF00482"/>
    </source>
</evidence>
<evidence type="ECO:0000256" key="2">
    <source>
        <dbReference type="ARBA" id="ARBA00005745"/>
    </source>
</evidence>
<dbReference type="AlphaFoldDB" id="K1SFI0"/>
<keyword evidence="6 9" id="KW-1133">Transmembrane helix</keyword>
<organism evidence="11">
    <name type="scientific">human gut metagenome</name>
    <dbReference type="NCBI Taxonomy" id="408170"/>
    <lineage>
        <taxon>unclassified sequences</taxon>
        <taxon>metagenomes</taxon>
        <taxon>organismal metagenomes</taxon>
    </lineage>
</organism>
<evidence type="ECO:0000256" key="1">
    <source>
        <dbReference type="ARBA" id="ARBA00004429"/>
    </source>
</evidence>
<keyword evidence="5 9" id="KW-0812">Transmembrane</keyword>
<dbReference type="InterPro" id="IPR018076">
    <property type="entry name" value="T2SS_GspF_dom"/>
</dbReference>
<dbReference type="PANTHER" id="PTHR30012:SF0">
    <property type="entry name" value="TYPE II SECRETION SYSTEM PROTEIN F-RELATED"/>
    <property type="match status" value="1"/>
</dbReference>
<proteinExistence type="inferred from homology"/>
<dbReference type="PRINTS" id="PR00812">
    <property type="entry name" value="BCTERIALGSPF"/>
</dbReference>
<dbReference type="InterPro" id="IPR003004">
    <property type="entry name" value="GspF/PilC"/>
</dbReference>
<evidence type="ECO:0000256" key="3">
    <source>
        <dbReference type="ARBA" id="ARBA00022475"/>
    </source>
</evidence>
<dbReference type="GO" id="GO:0005886">
    <property type="term" value="C:plasma membrane"/>
    <property type="evidence" value="ECO:0007669"/>
    <property type="project" value="UniProtKB-SubCell"/>
</dbReference>
<protein>
    <submittedName>
        <fullName evidence="11">Type II secretion system F domain protein</fullName>
    </submittedName>
</protein>
<evidence type="ECO:0000256" key="6">
    <source>
        <dbReference type="ARBA" id="ARBA00022989"/>
    </source>
</evidence>
<dbReference type="InterPro" id="IPR042094">
    <property type="entry name" value="T2SS_GspF_sf"/>
</dbReference>
<name>K1SFI0_9ZZZZ</name>
<dbReference type="FunFam" id="1.20.81.30:FF:000001">
    <property type="entry name" value="Type II secretion system protein F"/>
    <property type="match status" value="1"/>
</dbReference>
<evidence type="ECO:0000256" key="9">
    <source>
        <dbReference type="SAM" id="Phobius"/>
    </source>
</evidence>
<evidence type="ECO:0000256" key="7">
    <source>
        <dbReference type="ARBA" id="ARBA00023136"/>
    </source>
</evidence>
<evidence type="ECO:0000313" key="11">
    <source>
        <dbReference type="EMBL" id="EKC56343.1"/>
    </source>
</evidence>
<feature type="transmembrane region" description="Helical" evidence="9">
    <location>
        <begin position="263"/>
        <end position="281"/>
    </location>
</feature>
<comment type="similarity">
    <text evidence="2">Belongs to the GSP F family.</text>
</comment>
<keyword evidence="3" id="KW-1003">Cell membrane</keyword>
<evidence type="ECO:0000256" key="4">
    <source>
        <dbReference type="ARBA" id="ARBA00022519"/>
    </source>
</evidence>
<dbReference type="Gene3D" id="1.20.81.30">
    <property type="entry name" value="Type II secretion system (T2SS), domain F"/>
    <property type="match status" value="2"/>
</dbReference>
<feature type="region of interest" description="Disordered" evidence="8">
    <location>
        <begin position="1"/>
        <end position="22"/>
    </location>
</feature>
<accession>K1SFI0</accession>
<feature type="transmembrane region" description="Helical" evidence="9">
    <location>
        <begin position="416"/>
        <end position="437"/>
    </location>
</feature>
<evidence type="ECO:0000256" key="5">
    <source>
        <dbReference type="ARBA" id="ARBA00022692"/>
    </source>
</evidence>
<dbReference type="EMBL" id="AJWZ01007636">
    <property type="protein sequence ID" value="EKC56343.1"/>
    <property type="molecule type" value="Genomic_DNA"/>
</dbReference>
<feature type="transmembrane region" description="Helical" evidence="9">
    <location>
        <begin position="208"/>
        <end position="231"/>
    </location>
</feature>
<feature type="domain" description="Type II secretion system protein GspF" evidence="10">
    <location>
        <begin position="313"/>
        <end position="435"/>
    </location>
</feature>
<sequence length="444" mass="50049">MDMTNISPIVNNPQTSNATQPITPQQDALAGIKQREHKKEGRNLFPFRYKAKTATGRKATGIFSAESINDCIHFLEIQGYTDIQVKPKEKWDFDIVLDKKLGVGDLAFDLTQLSTYIKAGIPLVDAVKILAQQASKPNQRLAYQRLLYDLLKGDNLSDAMDKQENVFPSLLINMVRSAEMTGDLTSILDDMAEYYESMEQVRKEMKSAMTYPAFVVVLAIGVLVFMLIYLVPQFVTLYEGQGASLPAITLFIINSSNFLKNNYIMIIVVILVTILVFWYLYTRIKSFRRVVQTIIMKLPAFGNMIIYKEVYNFTKTFASLINHGVFITDSMEILSKITTNEIYKHIISKTMTNLAKGNTISESFKGEWAFPEIAYQMLVTGESTGQLGLMMEKVSEHYQALHKSAVAQLKSMIEPIMIIVLAGIVGVLLLSIITPMFDIYNQIG</sequence>
<dbReference type="PANTHER" id="PTHR30012">
    <property type="entry name" value="GENERAL SECRETION PATHWAY PROTEIN"/>
    <property type="match status" value="1"/>
</dbReference>
<keyword evidence="7 9" id="KW-0472">Membrane</keyword>